<evidence type="ECO:0000313" key="2">
    <source>
        <dbReference type="Proteomes" id="UP000007460"/>
    </source>
</evidence>
<dbReference type="RefSeq" id="WP_013046144.1">
    <property type="nucleotide sequence ID" value="NC_014010.1"/>
</dbReference>
<evidence type="ECO:0000313" key="1">
    <source>
        <dbReference type="EMBL" id="ADE39517.1"/>
    </source>
</evidence>
<keyword evidence="1" id="KW-0326">Glycosidase</keyword>
<dbReference type="GO" id="GO:0016798">
    <property type="term" value="F:hydrolase activity, acting on glycosyl bonds"/>
    <property type="evidence" value="ECO:0007669"/>
    <property type="project" value="UniProtKB-KW"/>
</dbReference>
<accession>D5BTC0</accession>
<organism evidence="1 2">
    <name type="scientific">Puniceispirillum marinum (strain IMCC1322)</name>
    <dbReference type="NCBI Taxonomy" id="488538"/>
    <lineage>
        <taxon>Bacteria</taxon>
        <taxon>Pseudomonadati</taxon>
        <taxon>Pseudomonadota</taxon>
        <taxon>Alphaproteobacteria</taxon>
        <taxon>Candidatus Puniceispirillales</taxon>
        <taxon>Candidatus Puniceispirillaceae</taxon>
        <taxon>Candidatus Puniceispirillum</taxon>
    </lineage>
</organism>
<dbReference type="OrthoDB" id="10015073at2"/>
<name>D5BTC0_PUNMI</name>
<sequence>MTEKYMEDGETYTEEWKTEVCKHPVILDIFSYLFKTNDRSVAPSQKTENELDKIYEEFFRNISNAAKKFHELGADGLEEWVTVQDGLNLMNSMLYQLFPDMNSKRERIETYKIVNQMFWGEYFYHHGVDGAKRVGKTDELSVWQIAKMFAEDYWKFGEEEFMPTFALGVEFVEKHIQENLEPEKKLELIQNLLVRFGYSEDAKNGFMFFLGGSILLPRTKDDVENLQIAREQISKFDINEEYEQLLGPLRDIYLQRHFEEFVWRLGVELEPRKIPIPNSDVEVSEFEFKNHKTLDETDTKIETYFEREDFLNRMLVGIGKELSSNDYDLRQSFKAGICFFNVKAQVDANCTTEILRAVNGSLTPIIDFITMVGRSPTDVFDGYLDIQISLYTIIRVHSEEFCKVLWGFQSFVFYKDQKEIVGVSELNVSEFQEHCRGMVIEYLSVTDPALLQAVAEKKEHLDMFPRIVSGIDERESFELAFRDAFGEMKPEGYHGDVHVKSLIIYSYFNVICETILSSPEQVTIQ</sequence>
<protein>
    <submittedName>
        <fullName evidence="1">Glycoside hydrolase family 13, candidate alpha-glycosidase</fullName>
    </submittedName>
</protein>
<dbReference type="KEGG" id="apb:SAR116_1274"/>
<dbReference type="AlphaFoldDB" id="D5BTC0"/>
<dbReference type="Proteomes" id="UP000007460">
    <property type="component" value="Chromosome"/>
</dbReference>
<gene>
    <name evidence="1" type="ordered locus">SAR116_1274</name>
</gene>
<reference evidence="1 2" key="1">
    <citation type="journal article" date="2010" name="J. Bacteriol.">
        <title>Complete genome sequence of "Candidatus Puniceispirillum marinum" IMCC1322, a representative of the SAR116 clade in the Alphaproteobacteria.</title>
        <authorList>
            <person name="Oh H.M."/>
            <person name="Kwon K.K."/>
            <person name="Kang I."/>
            <person name="Kang S.G."/>
            <person name="Lee J.H."/>
            <person name="Kim S.J."/>
            <person name="Cho J.C."/>
        </authorList>
    </citation>
    <scope>NUCLEOTIDE SEQUENCE [LARGE SCALE GENOMIC DNA]</scope>
    <source>
        <strain evidence="1 2">IMCC1322</strain>
    </source>
</reference>
<proteinExistence type="predicted"/>
<dbReference type="HOGENOM" id="CLU_542737_0_0_5"/>
<dbReference type="eggNOG" id="ENOG5033QWY">
    <property type="taxonomic scope" value="Bacteria"/>
</dbReference>
<dbReference type="EMBL" id="CP001751">
    <property type="protein sequence ID" value="ADE39517.1"/>
    <property type="molecule type" value="Genomic_DNA"/>
</dbReference>
<keyword evidence="2" id="KW-1185">Reference proteome</keyword>
<keyword evidence="1" id="KW-0378">Hydrolase</keyword>